<evidence type="ECO:0000259" key="1">
    <source>
        <dbReference type="Pfam" id="PF12680"/>
    </source>
</evidence>
<organism evidence="2 3">
    <name type="scientific">Hymenobacter persicinus</name>
    <dbReference type="NCBI Taxonomy" id="2025506"/>
    <lineage>
        <taxon>Bacteria</taxon>
        <taxon>Pseudomonadati</taxon>
        <taxon>Bacteroidota</taxon>
        <taxon>Cytophagia</taxon>
        <taxon>Cytophagales</taxon>
        <taxon>Hymenobacteraceae</taxon>
        <taxon>Hymenobacter</taxon>
    </lineage>
</organism>
<protein>
    <submittedName>
        <fullName evidence="2">Nuclear transport factor 2 family protein</fullName>
    </submittedName>
</protein>
<name>A0A4Q5L770_9BACT</name>
<accession>A0A4Q5L770</accession>
<dbReference type="AlphaFoldDB" id="A0A4Q5L770"/>
<dbReference type="OrthoDB" id="582835at2"/>
<feature type="domain" description="SnoaL-like" evidence="1">
    <location>
        <begin position="3"/>
        <end position="98"/>
    </location>
</feature>
<proteinExistence type="predicted"/>
<reference evidence="2 3" key="1">
    <citation type="submission" date="2019-02" db="EMBL/GenBank/DDBJ databases">
        <title>Bacterial novel species isolated from soil.</title>
        <authorList>
            <person name="Jung H.-Y."/>
        </authorList>
    </citation>
    <scope>NUCLEOTIDE SEQUENCE [LARGE SCALE GENOMIC DNA]</scope>
    <source>
        <strain evidence="2 3">1-3-3-3</strain>
    </source>
</reference>
<gene>
    <name evidence="2" type="ORF">EWM57_18750</name>
</gene>
<dbReference type="Gene3D" id="3.10.450.50">
    <property type="match status" value="1"/>
</dbReference>
<comment type="caution">
    <text evidence="2">The sequence shown here is derived from an EMBL/GenBank/DDBJ whole genome shotgun (WGS) entry which is preliminary data.</text>
</comment>
<evidence type="ECO:0000313" key="3">
    <source>
        <dbReference type="Proteomes" id="UP000294155"/>
    </source>
</evidence>
<sequence>MLRPLHEQVVFRNLSGGQVNLTTTGKEAFRRQAEQALPYFSRRQQRITRWQSGPDQVEVDIDYSAVAAQDLPNGLKAGEPLHLRGKSVFRFADGQISAIDDLS</sequence>
<dbReference type="InterPro" id="IPR032710">
    <property type="entry name" value="NTF2-like_dom_sf"/>
</dbReference>
<dbReference type="EMBL" id="SEWE01000057">
    <property type="protein sequence ID" value="RYU76417.1"/>
    <property type="molecule type" value="Genomic_DNA"/>
</dbReference>
<dbReference type="Proteomes" id="UP000294155">
    <property type="component" value="Unassembled WGS sequence"/>
</dbReference>
<dbReference type="Pfam" id="PF12680">
    <property type="entry name" value="SnoaL_2"/>
    <property type="match status" value="1"/>
</dbReference>
<dbReference type="SUPFAM" id="SSF54427">
    <property type="entry name" value="NTF2-like"/>
    <property type="match status" value="1"/>
</dbReference>
<dbReference type="InterPro" id="IPR037401">
    <property type="entry name" value="SnoaL-like"/>
</dbReference>
<evidence type="ECO:0000313" key="2">
    <source>
        <dbReference type="EMBL" id="RYU76417.1"/>
    </source>
</evidence>
<keyword evidence="3" id="KW-1185">Reference proteome</keyword>